<evidence type="ECO:0000256" key="1">
    <source>
        <dbReference type="SAM" id="MobiDB-lite"/>
    </source>
</evidence>
<dbReference type="CDD" id="cd13245">
    <property type="entry name" value="PH_PLEKHG7"/>
    <property type="match status" value="1"/>
</dbReference>
<dbReference type="GeneID" id="108239905"/>
<protein>
    <submittedName>
        <fullName evidence="4">Pleckstrin homology domain containing, family G (with RhoGef domain) member 7</fullName>
    </submittedName>
</protein>
<dbReference type="OMA" id="QEKEHCH"/>
<name>A0A3Q3A4M7_KRYMA</name>
<dbReference type="SUPFAM" id="SSF50729">
    <property type="entry name" value="PH domain-like"/>
    <property type="match status" value="1"/>
</dbReference>
<dbReference type="Pfam" id="PF00621">
    <property type="entry name" value="RhoGEF"/>
    <property type="match status" value="1"/>
</dbReference>
<dbReference type="InterPro" id="IPR011993">
    <property type="entry name" value="PH-like_dom_sf"/>
</dbReference>
<dbReference type="SMART" id="SM00233">
    <property type="entry name" value="PH"/>
    <property type="match status" value="1"/>
</dbReference>
<dbReference type="AlphaFoldDB" id="A0A3Q3A4M7"/>
<keyword evidence="5" id="KW-1185">Reference proteome</keyword>
<dbReference type="PROSITE" id="PS50010">
    <property type="entry name" value="DH_2"/>
    <property type="match status" value="1"/>
</dbReference>
<dbReference type="RefSeq" id="XP_017278431.1">
    <property type="nucleotide sequence ID" value="XM_017422942.3"/>
</dbReference>
<feature type="region of interest" description="Disordered" evidence="1">
    <location>
        <begin position="34"/>
        <end position="166"/>
    </location>
</feature>
<dbReference type="CTD" id="440107"/>
<reference evidence="4" key="1">
    <citation type="submission" date="2025-08" db="UniProtKB">
        <authorList>
            <consortium name="Ensembl"/>
        </authorList>
    </citation>
    <scope>IDENTIFICATION</scope>
</reference>
<evidence type="ECO:0000259" key="2">
    <source>
        <dbReference type="PROSITE" id="PS50003"/>
    </source>
</evidence>
<dbReference type="GO" id="GO:0007266">
    <property type="term" value="P:Rho protein signal transduction"/>
    <property type="evidence" value="ECO:0007669"/>
    <property type="project" value="TreeGrafter"/>
</dbReference>
<feature type="compositionally biased region" description="Basic and acidic residues" evidence="1">
    <location>
        <begin position="152"/>
        <end position="161"/>
    </location>
</feature>
<dbReference type="InterPro" id="IPR040181">
    <property type="entry name" value="PKHG5/7"/>
</dbReference>
<dbReference type="SMART" id="SM00325">
    <property type="entry name" value="RhoGEF"/>
    <property type="match status" value="1"/>
</dbReference>
<dbReference type="GeneTree" id="ENSGT00510000046843"/>
<feature type="domain" description="PH" evidence="2">
    <location>
        <begin position="513"/>
        <end position="646"/>
    </location>
</feature>
<feature type="compositionally biased region" description="Polar residues" evidence="1">
    <location>
        <begin position="121"/>
        <end position="133"/>
    </location>
</feature>
<dbReference type="InterPro" id="IPR035899">
    <property type="entry name" value="DBL_dom_sf"/>
</dbReference>
<feature type="domain" description="DH" evidence="3">
    <location>
        <begin position="269"/>
        <end position="478"/>
    </location>
</feature>
<dbReference type="PANTHER" id="PTHR13217:SF6">
    <property type="entry name" value="PLECKSTRIN HOMOLOGY DOMAIN-CONTAINING FAMILY G MEMBER 7"/>
    <property type="match status" value="1"/>
</dbReference>
<dbReference type="Ensembl" id="ENSKMAT00000005920.1">
    <property type="protein sequence ID" value="ENSKMAP00000005819.1"/>
    <property type="gene ID" value="ENSKMAG00000004388.1"/>
</dbReference>
<dbReference type="InterPro" id="IPR055251">
    <property type="entry name" value="SOS1_NGEF_PH"/>
</dbReference>
<accession>A0A3Q3A4M7</accession>
<dbReference type="Pfam" id="PF22697">
    <property type="entry name" value="SOS1_NGEF_PH"/>
    <property type="match status" value="1"/>
</dbReference>
<dbReference type="Proteomes" id="UP000264800">
    <property type="component" value="Unplaced"/>
</dbReference>
<organism evidence="4 5">
    <name type="scientific">Kryptolebias marmoratus</name>
    <name type="common">Mangrove killifish</name>
    <name type="synonym">Rivulus marmoratus</name>
    <dbReference type="NCBI Taxonomy" id="37003"/>
    <lineage>
        <taxon>Eukaryota</taxon>
        <taxon>Metazoa</taxon>
        <taxon>Chordata</taxon>
        <taxon>Craniata</taxon>
        <taxon>Vertebrata</taxon>
        <taxon>Euteleostomi</taxon>
        <taxon>Actinopterygii</taxon>
        <taxon>Neopterygii</taxon>
        <taxon>Teleostei</taxon>
        <taxon>Neoteleostei</taxon>
        <taxon>Acanthomorphata</taxon>
        <taxon>Ovalentaria</taxon>
        <taxon>Atherinomorphae</taxon>
        <taxon>Cyprinodontiformes</taxon>
        <taxon>Rivulidae</taxon>
        <taxon>Kryptolebias</taxon>
    </lineage>
</organism>
<dbReference type="GO" id="GO:0005085">
    <property type="term" value="F:guanyl-nucleotide exchange factor activity"/>
    <property type="evidence" value="ECO:0007669"/>
    <property type="project" value="InterPro"/>
</dbReference>
<dbReference type="Gene3D" id="2.30.29.30">
    <property type="entry name" value="Pleckstrin-homology domain (PH domain)/Phosphotyrosine-binding domain (PTB)"/>
    <property type="match status" value="1"/>
</dbReference>
<evidence type="ECO:0000313" key="5">
    <source>
        <dbReference type="Proteomes" id="UP000264800"/>
    </source>
</evidence>
<dbReference type="PROSITE" id="PS50003">
    <property type="entry name" value="PH_DOMAIN"/>
    <property type="match status" value="1"/>
</dbReference>
<feature type="compositionally biased region" description="Low complexity" evidence="1">
    <location>
        <begin position="71"/>
        <end position="85"/>
    </location>
</feature>
<evidence type="ECO:0000259" key="3">
    <source>
        <dbReference type="PROSITE" id="PS50010"/>
    </source>
</evidence>
<dbReference type="STRING" id="37003.ENSKMAP00000005819"/>
<dbReference type="InterPro" id="IPR000219">
    <property type="entry name" value="DH_dom"/>
</dbReference>
<dbReference type="InterPro" id="IPR001849">
    <property type="entry name" value="PH_domain"/>
</dbReference>
<evidence type="ECO:0000313" key="4">
    <source>
        <dbReference type="Ensembl" id="ENSKMAP00000005819.1"/>
    </source>
</evidence>
<dbReference type="Gene3D" id="1.20.900.10">
    <property type="entry name" value="Dbl homology (DH) domain"/>
    <property type="match status" value="1"/>
</dbReference>
<sequence length="670" mass="76408">MHIELKRTHSKLRHLSLVDTDGFAAPLFQFDRQAPGRISTSPTLRRMRSTRRSVMNPRDPSIMESTQEEASPTSTASPKSPLSPTHGGASPLAVNPVTDEVTPHSHQPGSQRTRSHRSKTFDNGINPTKQQCLSAHPALCKKSGFPDGEPQESEHSDDRLRERRRSSVVVSLPGSDVSPGDLFVSNGAADMINDSNLSDTKKSKWPFLRRSTTKGKLHTGAVPDVEKCLLIVQIQDWRSTDFQKYKDLSLAEFLQDQPVSVTSDPQDRKRHEAIWELFTSECVYFLDQLMVLKEVFLATLTNLQQKSCLADVDSWRLFANLNELCLVSSSFLKNLLRVIKDTLEITKSGGPTLLELLSKTFEESICHCLEKYCLNYSSALLYLHKLMPREDFGSYVKWCERNERCRRLLLRDLLVAPLHRLTRYPLLLRNIAKRCQLAEETRGLHVITEQVDTSICDLEGKVKWLDNYRKVKQLRDALVWLPVWEREKRSFIPENLKHLLKAVTLENLISHRSLLHEGKLVLTENTKLIDVYLFLFDEFLLITKIKRNKKKSTVSEQNSLRLQQNLELDQLLKEGCTFTVLDQPISLDRLQLKNIDQLNASTSGLPHSFIIMHHNRYQQCIGAFILQAASEAAKREWLSKMEGAAAALLKLDSQQPRLKSASSWLESSQI</sequence>
<reference evidence="4" key="2">
    <citation type="submission" date="2025-09" db="UniProtKB">
        <authorList>
            <consortium name="Ensembl"/>
        </authorList>
    </citation>
    <scope>IDENTIFICATION</scope>
</reference>
<proteinExistence type="predicted"/>
<dbReference type="Pfam" id="PF15720">
    <property type="entry name" value="DUF4675"/>
    <property type="match status" value="1"/>
</dbReference>
<dbReference type="SUPFAM" id="SSF48065">
    <property type="entry name" value="DBL homology domain (DH-domain)"/>
    <property type="match status" value="1"/>
</dbReference>
<dbReference type="PANTHER" id="PTHR13217">
    <property type="entry name" value="PLECKSTRIN HOMOLOGY DOMAIN-CONTAINING FAMILY G MEMBER 7"/>
    <property type="match status" value="1"/>
</dbReference>
<dbReference type="OrthoDB" id="5585231at2759"/>